<feature type="domain" description="Heterokaryon incompatibility" evidence="1">
    <location>
        <begin position="195"/>
        <end position="357"/>
    </location>
</feature>
<dbReference type="EMBL" id="JAVFKD010000002">
    <property type="protein sequence ID" value="KAK5997174.1"/>
    <property type="molecule type" value="Genomic_DNA"/>
</dbReference>
<dbReference type="Pfam" id="PF06985">
    <property type="entry name" value="HET"/>
    <property type="match status" value="1"/>
</dbReference>
<protein>
    <recommendedName>
        <fullName evidence="1">Heterokaryon incompatibility domain-containing protein</fullName>
    </recommendedName>
</protein>
<dbReference type="InterPro" id="IPR010730">
    <property type="entry name" value="HET"/>
</dbReference>
<accession>A0ABR0SYV0</accession>
<evidence type="ECO:0000259" key="1">
    <source>
        <dbReference type="Pfam" id="PF06985"/>
    </source>
</evidence>
<dbReference type="PANTHER" id="PTHR33112:SF9">
    <property type="entry name" value="HETEROKARYON INCOMPATIBILITY DOMAIN-CONTAINING PROTEIN"/>
    <property type="match status" value="1"/>
</dbReference>
<proteinExistence type="predicted"/>
<sequence length="675" mass="76462">MLGALKSLTRKKRRCGACLFELSSKAKPLDTDLHRDWMYIFATCDWHDFTFESLEASAKRGCETCVALIGALKQFGTTFTTASWIPDRNPFGGRHPILQIENSKERFELLTSDRVVDKGVPSLHPVVNRGRKLSGSTGGHLAMSQVIKWLDECRQNHEGCSVRDHWFVPTRLIYVGGEDPDVVELIENPEPSTVYAALSHRWTQETIAVRLETSNLSRRKQKGIRISEFPQMMQDVISVLRQLEIQHVWIDCMCIIQDDKEDWQREALTMASIYANAELTVAATGCNSSGQSLFRSRGGPDQLAIDIARINGQAVFIRRALPHFTWADIEQAWFAGHEWIDAEVEWPLLSRGWVYQEQLLSRRMLHFTRNEVLWECYDMTKCECGWHENDRNTTSDSSEWNKRPSAAKEWKQIVQEYAKRPLTYYSDRLPALAGIAKDIAKFTGEDPKNYVCGLWTNDLHTGFFWYLSEPPTGLRIDSKMPTWSWASVVGLIEFWSSLREDVEFLDCKAEFHGDAFMGDVENASITVSGLVVPATVHHGQDWIDVVSSLAVEVEEDSSLFAVGDNTDIFGLKLGEQVVTIHPDYKLDIPGESFIASGTPVMCLLMEETHSGSYDPETNISTDRANACCLVLRCVDDEKMLYERIGVCKGSGSTDDNWLSLEVFISLSKKEKLIVV</sequence>
<dbReference type="Proteomes" id="UP001338125">
    <property type="component" value="Unassembled WGS sequence"/>
</dbReference>
<reference evidence="2 3" key="1">
    <citation type="submission" date="2024-01" db="EMBL/GenBank/DDBJ databases">
        <title>Complete genome of Cladobotryum mycophilum ATHUM6906.</title>
        <authorList>
            <person name="Christinaki A.C."/>
            <person name="Myridakis A.I."/>
            <person name="Kouvelis V.N."/>
        </authorList>
    </citation>
    <scope>NUCLEOTIDE SEQUENCE [LARGE SCALE GENOMIC DNA]</scope>
    <source>
        <strain evidence="2 3">ATHUM6906</strain>
    </source>
</reference>
<comment type="caution">
    <text evidence="2">The sequence shown here is derived from an EMBL/GenBank/DDBJ whole genome shotgun (WGS) entry which is preliminary data.</text>
</comment>
<organism evidence="2 3">
    <name type="scientific">Cladobotryum mycophilum</name>
    <dbReference type="NCBI Taxonomy" id="491253"/>
    <lineage>
        <taxon>Eukaryota</taxon>
        <taxon>Fungi</taxon>
        <taxon>Dikarya</taxon>
        <taxon>Ascomycota</taxon>
        <taxon>Pezizomycotina</taxon>
        <taxon>Sordariomycetes</taxon>
        <taxon>Hypocreomycetidae</taxon>
        <taxon>Hypocreales</taxon>
        <taxon>Hypocreaceae</taxon>
        <taxon>Cladobotryum</taxon>
    </lineage>
</organism>
<keyword evidence="3" id="KW-1185">Reference proteome</keyword>
<gene>
    <name evidence="2" type="ORF">PT974_02527</name>
</gene>
<dbReference type="PANTHER" id="PTHR33112">
    <property type="entry name" value="DOMAIN PROTEIN, PUTATIVE-RELATED"/>
    <property type="match status" value="1"/>
</dbReference>
<evidence type="ECO:0000313" key="2">
    <source>
        <dbReference type="EMBL" id="KAK5997174.1"/>
    </source>
</evidence>
<name>A0ABR0SYV0_9HYPO</name>
<evidence type="ECO:0000313" key="3">
    <source>
        <dbReference type="Proteomes" id="UP001338125"/>
    </source>
</evidence>